<sequence>IPKLTKFFQKNIVVKSGDLKLE</sequence>
<dbReference type="AlphaFoldDB" id="A0A383EJ85"/>
<name>A0A383EJ85_9ZZZZ</name>
<evidence type="ECO:0000313" key="1">
    <source>
        <dbReference type="EMBL" id="SVE56513.1"/>
    </source>
</evidence>
<feature type="non-terminal residue" evidence="1">
    <location>
        <position position="1"/>
    </location>
</feature>
<reference evidence="1" key="1">
    <citation type="submission" date="2018-05" db="EMBL/GenBank/DDBJ databases">
        <authorList>
            <person name="Lanie J.A."/>
            <person name="Ng W.-L."/>
            <person name="Kazmierczak K.M."/>
            <person name="Andrzejewski T.M."/>
            <person name="Davidsen T.M."/>
            <person name="Wayne K.J."/>
            <person name="Tettelin H."/>
            <person name="Glass J.I."/>
            <person name="Rusch D."/>
            <person name="Podicherti R."/>
            <person name="Tsui H.-C.T."/>
            <person name="Winkler M.E."/>
        </authorList>
    </citation>
    <scope>NUCLEOTIDE SEQUENCE</scope>
</reference>
<proteinExistence type="predicted"/>
<gene>
    <name evidence="1" type="ORF">METZ01_LOCUS509367</name>
</gene>
<accession>A0A383EJ85</accession>
<organism evidence="1">
    <name type="scientific">marine metagenome</name>
    <dbReference type="NCBI Taxonomy" id="408172"/>
    <lineage>
        <taxon>unclassified sequences</taxon>
        <taxon>metagenomes</taxon>
        <taxon>ecological metagenomes</taxon>
    </lineage>
</organism>
<protein>
    <submittedName>
        <fullName evidence="1">Uncharacterized protein</fullName>
    </submittedName>
</protein>
<dbReference type="EMBL" id="UINC01226149">
    <property type="protein sequence ID" value="SVE56513.1"/>
    <property type="molecule type" value="Genomic_DNA"/>
</dbReference>